<organism evidence="2 3">
    <name type="scientific">Actinoplanes missouriensis (strain ATCC 14538 / DSM 43046 / CBS 188.64 / JCM 3121 / NBRC 102363 / NCIMB 12654 / NRRL B-3342 / UNCC 431)</name>
    <dbReference type="NCBI Taxonomy" id="512565"/>
    <lineage>
        <taxon>Bacteria</taxon>
        <taxon>Bacillati</taxon>
        <taxon>Actinomycetota</taxon>
        <taxon>Actinomycetes</taxon>
        <taxon>Micromonosporales</taxon>
        <taxon>Micromonosporaceae</taxon>
        <taxon>Actinoplanes</taxon>
    </lineage>
</organism>
<gene>
    <name evidence="2" type="ordered locus">AMIS_41790</name>
</gene>
<accession>I0H8R2</accession>
<dbReference type="KEGG" id="ams:AMIS_41790"/>
<proteinExistence type="predicted"/>
<dbReference type="OrthoDB" id="4303921at2"/>
<reference evidence="2 3" key="1">
    <citation type="submission" date="2012-02" db="EMBL/GenBank/DDBJ databases">
        <title>Complete genome sequence of Actinoplanes missouriensis 431 (= NBRC 102363).</title>
        <authorList>
            <person name="Ohnishi Y."/>
            <person name="Ishikawa J."/>
            <person name="Sekine M."/>
            <person name="Hosoyama A."/>
            <person name="Harada T."/>
            <person name="Narita H."/>
            <person name="Hata T."/>
            <person name="Konno Y."/>
            <person name="Tutikane K."/>
            <person name="Fujita N."/>
            <person name="Horinouchi S."/>
            <person name="Hayakawa M."/>
        </authorList>
    </citation>
    <scope>NUCLEOTIDE SEQUENCE [LARGE SCALE GENOMIC DNA]</scope>
    <source>
        <strain evidence="3">ATCC 14538 / DSM 43046 / CBS 188.64 / JCM 3121 / NBRC 102363 / NCIMB 12654 / NRRL B-3342 / UNCC 431</strain>
    </source>
</reference>
<dbReference type="Proteomes" id="UP000007882">
    <property type="component" value="Chromosome"/>
</dbReference>
<dbReference type="HOGENOM" id="CLU_2875591_0_0_11"/>
<dbReference type="RefSeq" id="WP_014444293.1">
    <property type="nucleotide sequence ID" value="NC_017093.1"/>
</dbReference>
<keyword evidence="3" id="KW-1185">Reference proteome</keyword>
<evidence type="ECO:0000313" key="3">
    <source>
        <dbReference type="Proteomes" id="UP000007882"/>
    </source>
</evidence>
<evidence type="ECO:0000313" key="2">
    <source>
        <dbReference type="EMBL" id="BAL89399.1"/>
    </source>
</evidence>
<name>I0H8R2_ACTM4</name>
<protein>
    <submittedName>
        <fullName evidence="2">Uncharacterized protein</fullName>
    </submittedName>
</protein>
<dbReference type="EMBL" id="AP012319">
    <property type="protein sequence ID" value="BAL89399.1"/>
    <property type="molecule type" value="Genomic_DNA"/>
</dbReference>
<dbReference type="AlphaFoldDB" id="I0H8R2"/>
<dbReference type="PATRIC" id="fig|512565.3.peg.4161"/>
<sequence length="63" mass="6747">MIDLILPMLPEARTQVSHSALPDAPVIPQPEPGRLRQGAAGVLRTLATRLDHDAGTRRITSPA</sequence>
<evidence type="ECO:0000256" key="1">
    <source>
        <dbReference type="SAM" id="MobiDB-lite"/>
    </source>
</evidence>
<feature type="region of interest" description="Disordered" evidence="1">
    <location>
        <begin position="16"/>
        <end position="35"/>
    </location>
</feature>